<dbReference type="GO" id="GO:0005549">
    <property type="term" value="F:odorant binding"/>
    <property type="evidence" value="ECO:0007669"/>
    <property type="project" value="InterPro"/>
</dbReference>
<protein>
    <submittedName>
        <fullName evidence="11">AGAP010507-PA-like protein</fullName>
    </submittedName>
</protein>
<dbReference type="Proteomes" id="UP000030765">
    <property type="component" value="Unassembled WGS sequence"/>
</dbReference>
<dbReference type="PANTHER" id="PTHR21137:SF35">
    <property type="entry name" value="ODORANT RECEPTOR 19A-RELATED"/>
    <property type="match status" value="1"/>
</dbReference>
<dbReference type="GO" id="GO:0005886">
    <property type="term" value="C:plasma membrane"/>
    <property type="evidence" value="ECO:0007669"/>
    <property type="project" value="UniProtKB-SubCell"/>
</dbReference>
<feature type="transmembrane region" description="Helical" evidence="10">
    <location>
        <begin position="201"/>
        <end position="223"/>
    </location>
</feature>
<evidence type="ECO:0000313" key="12">
    <source>
        <dbReference type="EnsemblMetazoa" id="ASIC015282-PA"/>
    </source>
</evidence>
<dbReference type="OrthoDB" id="6765072at2759"/>
<dbReference type="Pfam" id="PF02949">
    <property type="entry name" value="7tm_6"/>
    <property type="match status" value="1"/>
</dbReference>
<dbReference type="AlphaFoldDB" id="A0A084WAL4"/>
<evidence type="ECO:0000256" key="10">
    <source>
        <dbReference type="SAM" id="Phobius"/>
    </source>
</evidence>
<keyword evidence="13" id="KW-1185">Reference proteome</keyword>
<reference evidence="12" key="2">
    <citation type="submission" date="2020-05" db="UniProtKB">
        <authorList>
            <consortium name="EnsemblMetazoa"/>
        </authorList>
    </citation>
    <scope>IDENTIFICATION</scope>
</reference>
<dbReference type="PROSITE" id="PS51257">
    <property type="entry name" value="PROKAR_LIPOPROTEIN"/>
    <property type="match status" value="1"/>
</dbReference>
<dbReference type="VEuPathDB" id="VectorBase:ASIC015282"/>
<dbReference type="VEuPathDB" id="VectorBase:ASIS005917"/>
<dbReference type="PANTHER" id="PTHR21137">
    <property type="entry name" value="ODORANT RECEPTOR"/>
    <property type="match status" value="1"/>
</dbReference>
<name>A0A084WAL4_ANOSI</name>
<proteinExistence type="predicted"/>
<evidence type="ECO:0000313" key="13">
    <source>
        <dbReference type="Proteomes" id="UP000030765"/>
    </source>
</evidence>
<evidence type="ECO:0000256" key="1">
    <source>
        <dbReference type="ARBA" id="ARBA00004651"/>
    </source>
</evidence>
<accession>A0A084WAL4</accession>
<evidence type="ECO:0000256" key="7">
    <source>
        <dbReference type="ARBA" id="ARBA00023136"/>
    </source>
</evidence>
<comment type="subcellular location">
    <subcellularLocation>
        <location evidence="1">Cell membrane</location>
        <topology evidence="1">Multi-pass membrane protein</topology>
    </subcellularLocation>
</comment>
<keyword evidence="8" id="KW-0675">Receptor</keyword>
<feature type="transmembrane region" description="Helical" evidence="10">
    <location>
        <begin position="229"/>
        <end position="249"/>
    </location>
</feature>
<evidence type="ECO:0000313" key="11">
    <source>
        <dbReference type="EMBL" id="KFB47258.1"/>
    </source>
</evidence>
<dbReference type="EMBL" id="KE525330">
    <property type="protein sequence ID" value="KFB47258.1"/>
    <property type="molecule type" value="Genomic_DNA"/>
</dbReference>
<dbReference type="GO" id="GO:0007165">
    <property type="term" value="P:signal transduction"/>
    <property type="evidence" value="ECO:0007669"/>
    <property type="project" value="UniProtKB-KW"/>
</dbReference>
<dbReference type="GO" id="GO:0004984">
    <property type="term" value="F:olfactory receptor activity"/>
    <property type="evidence" value="ECO:0007669"/>
    <property type="project" value="InterPro"/>
</dbReference>
<organism evidence="11">
    <name type="scientific">Anopheles sinensis</name>
    <name type="common">Mosquito</name>
    <dbReference type="NCBI Taxonomy" id="74873"/>
    <lineage>
        <taxon>Eukaryota</taxon>
        <taxon>Metazoa</taxon>
        <taxon>Ecdysozoa</taxon>
        <taxon>Arthropoda</taxon>
        <taxon>Hexapoda</taxon>
        <taxon>Insecta</taxon>
        <taxon>Pterygota</taxon>
        <taxon>Neoptera</taxon>
        <taxon>Endopterygota</taxon>
        <taxon>Diptera</taxon>
        <taxon>Nematocera</taxon>
        <taxon>Culicoidea</taxon>
        <taxon>Culicidae</taxon>
        <taxon>Anophelinae</taxon>
        <taxon>Anopheles</taxon>
    </lineage>
</organism>
<evidence type="ECO:0000256" key="9">
    <source>
        <dbReference type="ARBA" id="ARBA00023224"/>
    </source>
</evidence>
<gene>
    <name evidence="11" type="ORF">ZHAS_00015282</name>
</gene>
<sequence length="320" mass="36655">MTKLIYCLATFGFGCQGVMKIYSYIITRRRVIELYMINVKYNERMMNQSDRVKRVLCENATITHILIKGTMLVYIILVCVTVTIPGLSSIFLSSRILPFGFVLPFLDPETWTGYIWNYAFQVIMSYFYLVLTLGGDITTIFNLLTAYGQLDALMMLIEECNEQLARNEPAEAIQKKIVDIVQLHQHHRLYLQQLVDFLNPYHFVTVGSTVPAMVISVLGVMLLKWYPGAVIMFLGSVQIFYICFLGTGLELKTDALTDMVGAIRWDKLSVRDMKHMQLILALTQQPKVLLVATTPLNVTAFLQIHKFIYSLIMMVENTKE</sequence>
<keyword evidence="6 10" id="KW-1133">Transmembrane helix</keyword>
<evidence type="ECO:0000256" key="8">
    <source>
        <dbReference type="ARBA" id="ARBA00023170"/>
    </source>
</evidence>
<evidence type="ECO:0000256" key="2">
    <source>
        <dbReference type="ARBA" id="ARBA00022475"/>
    </source>
</evidence>
<evidence type="ECO:0000256" key="6">
    <source>
        <dbReference type="ARBA" id="ARBA00022989"/>
    </source>
</evidence>
<keyword evidence="9" id="KW-0807">Transducer</keyword>
<keyword evidence="4 10" id="KW-0812">Transmembrane</keyword>
<feature type="transmembrane region" description="Helical" evidence="10">
    <location>
        <begin position="114"/>
        <end position="134"/>
    </location>
</feature>
<dbReference type="EnsemblMetazoa" id="ASIC015282-RA">
    <property type="protein sequence ID" value="ASIC015282-PA"/>
    <property type="gene ID" value="ASIC015282"/>
</dbReference>
<dbReference type="EMBL" id="ATLV01022206">
    <property type="status" value="NOT_ANNOTATED_CDS"/>
    <property type="molecule type" value="Genomic_DNA"/>
</dbReference>
<dbReference type="InterPro" id="IPR004117">
    <property type="entry name" value="7tm6_olfct_rcpt"/>
</dbReference>
<keyword evidence="3" id="KW-0716">Sensory transduction</keyword>
<keyword evidence="7 10" id="KW-0472">Membrane</keyword>
<keyword evidence="5" id="KW-0552">Olfaction</keyword>
<keyword evidence="2" id="KW-1003">Cell membrane</keyword>
<evidence type="ECO:0000256" key="5">
    <source>
        <dbReference type="ARBA" id="ARBA00022725"/>
    </source>
</evidence>
<evidence type="ECO:0000256" key="3">
    <source>
        <dbReference type="ARBA" id="ARBA00022606"/>
    </source>
</evidence>
<evidence type="ECO:0000256" key="4">
    <source>
        <dbReference type="ARBA" id="ARBA00022692"/>
    </source>
</evidence>
<dbReference type="OMA" id="QIFYICF"/>
<feature type="transmembrane region" description="Helical" evidence="10">
    <location>
        <begin position="72"/>
        <end position="94"/>
    </location>
</feature>
<reference evidence="11 13" key="1">
    <citation type="journal article" date="2014" name="BMC Genomics">
        <title>Genome sequence of Anopheles sinensis provides insight into genetics basis of mosquito competence for malaria parasites.</title>
        <authorList>
            <person name="Zhou D."/>
            <person name="Zhang D."/>
            <person name="Ding G."/>
            <person name="Shi L."/>
            <person name="Hou Q."/>
            <person name="Ye Y."/>
            <person name="Xu Y."/>
            <person name="Zhou H."/>
            <person name="Xiong C."/>
            <person name="Li S."/>
            <person name="Yu J."/>
            <person name="Hong S."/>
            <person name="Yu X."/>
            <person name="Zou P."/>
            <person name="Chen C."/>
            <person name="Chang X."/>
            <person name="Wang W."/>
            <person name="Lv Y."/>
            <person name="Sun Y."/>
            <person name="Ma L."/>
            <person name="Shen B."/>
            <person name="Zhu C."/>
        </authorList>
    </citation>
    <scope>NUCLEOTIDE SEQUENCE [LARGE SCALE GENOMIC DNA]</scope>
</reference>